<comment type="caution">
    <text evidence="3">The sequence shown here is derived from an EMBL/GenBank/DDBJ whole genome shotgun (WGS) entry which is preliminary data.</text>
</comment>
<dbReference type="GO" id="GO:0006508">
    <property type="term" value="P:proteolysis"/>
    <property type="evidence" value="ECO:0007669"/>
    <property type="project" value="InterPro"/>
</dbReference>
<evidence type="ECO:0000256" key="1">
    <source>
        <dbReference type="SAM" id="Phobius"/>
    </source>
</evidence>
<dbReference type="Pfam" id="PF02557">
    <property type="entry name" value="VanY"/>
    <property type="match status" value="1"/>
</dbReference>
<proteinExistence type="predicted"/>
<dbReference type="GO" id="GO:0008233">
    <property type="term" value="F:peptidase activity"/>
    <property type="evidence" value="ECO:0007669"/>
    <property type="project" value="InterPro"/>
</dbReference>
<evidence type="ECO:0000313" key="4">
    <source>
        <dbReference type="Proteomes" id="UP001139354"/>
    </source>
</evidence>
<organism evidence="3 4">
    <name type="scientific">Microbacterium allomyrinae</name>
    <dbReference type="NCBI Taxonomy" id="2830666"/>
    <lineage>
        <taxon>Bacteria</taxon>
        <taxon>Bacillati</taxon>
        <taxon>Actinomycetota</taxon>
        <taxon>Actinomycetes</taxon>
        <taxon>Micrococcales</taxon>
        <taxon>Microbacteriaceae</taxon>
        <taxon>Microbacterium</taxon>
    </lineage>
</organism>
<dbReference type="InterPro" id="IPR003709">
    <property type="entry name" value="VanY-like_core_dom"/>
</dbReference>
<dbReference type="Proteomes" id="UP001139354">
    <property type="component" value="Unassembled WGS sequence"/>
</dbReference>
<dbReference type="EMBL" id="JAGTTN010000001">
    <property type="protein sequence ID" value="MCC2031117.1"/>
    <property type="molecule type" value="Genomic_DNA"/>
</dbReference>
<reference evidence="3" key="1">
    <citation type="submission" date="2021-04" db="EMBL/GenBank/DDBJ databases">
        <title>Microbacterium tenobrionis sp. nov. and Microbacterium allomyrinae sp. nov., isolated from larvae of Tenobrio molitor and Allomyrina dichotoma, respectively.</title>
        <authorList>
            <person name="Lee S.D."/>
        </authorList>
    </citation>
    <scope>NUCLEOTIDE SEQUENCE</scope>
    <source>
        <strain evidence="3">BWT-G7</strain>
    </source>
</reference>
<accession>A0A9X1LS39</accession>
<dbReference type="InterPro" id="IPR009045">
    <property type="entry name" value="Zn_M74/Hedgehog-like"/>
</dbReference>
<sequence>MPDPVLVPTTLVRPPSRTRQLTFVALGICLAALLASLAAVVINVTLASAVAPFAPTADEGHISEGSVVTLADDDVPAIARLDPALRDAMRRAEADAAAVGIAFQVTSGWRSEAYQRWLLADAIEQYGSEEVARQFVATPDRSRHVTGDAVDIVPLDAQLWLIENGSRHGICQTYANERWHFELATRPGGACPEMKADAAG</sequence>
<dbReference type="Gene3D" id="3.30.1380.10">
    <property type="match status" value="1"/>
</dbReference>
<keyword evidence="1" id="KW-0472">Membrane</keyword>
<keyword evidence="4" id="KW-1185">Reference proteome</keyword>
<feature type="transmembrane region" description="Helical" evidence="1">
    <location>
        <begin position="21"/>
        <end position="42"/>
    </location>
</feature>
<dbReference type="SUPFAM" id="SSF55166">
    <property type="entry name" value="Hedgehog/DD-peptidase"/>
    <property type="match status" value="1"/>
</dbReference>
<keyword evidence="1" id="KW-0812">Transmembrane</keyword>
<name>A0A9X1LS39_9MICO</name>
<evidence type="ECO:0000259" key="2">
    <source>
        <dbReference type="Pfam" id="PF02557"/>
    </source>
</evidence>
<feature type="domain" description="D-alanyl-D-alanine carboxypeptidase-like core" evidence="2">
    <location>
        <begin position="80"/>
        <end position="168"/>
    </location>
</feature>
<protein>
    <submittedName>
        <fullName evidence="3">M15 family metallopeptidase</fullName>
    </submittedName>
</protein>
<dbReference type="CDD" id="cd14846">
    <property type="entry name" value="Peptidase_M15_like"/>
    <property type="match status" value="1"/>
</dbReference>
<dbReference type="AlphaFoldDB" id="A0A9X1LS39"/>
<keyword evidence="1" id="KW-1133">Transmembrane helix</keyword>
<dbReference type="RefSeq" id="WP_229382990.1">
    <property type="nucleotide sequence ID" value="NZ_JAGTTN010000001.1"/>
</dbReference>
<evidence type="ECO:0000313" key="3">
    <source>
        <dbReference type="EMBL" id="MCC2031117.1"/>
    </source>
</evidence>
<gene>
    <name evidence="3" type="ORF">KEC57_02860</name>
</gene>